<dbReference type="SUPFAM" id="SSF142433">
    <property type="entry name" value="CinA-like"/>
    <property type="match status" value="1"/>
</dbReference>
<sequence length="157" mass="15408">MTSPLAEQVVDALRRTGGTVACAESLTGGLVCSALVDVPGASDVLLGGVVAYAPTVKASVLGVPAAVLDAHGTVHRSTAEHMARGVARLLGSTHAIATTGVAGPGPAEAQPAGTVLVAVSTAADVRVRVVQIDGDRSSVRAGAVEAALLLLLETLSG</sequence>
<evidence type="ECO:0000313" key="2">
    <source>
        <dbReference type="EMBL" id="CAA9321817.1"/>
    </source>
</evidence>
<dbReference type="InterPro" id="IPR036653">
    <property type="entry name" value="CinA-like_C"/>
</dbReference>
<gene>
    <name evidence="2" type="ORF">AVDCRST_MAG29-372</name>
</gene>
<dbReference type="AlphaFoldDB" id="A0A6J4L465"/>
<keyword evidence="2" id="KW-0378">Hydrolase</keyword>
<organism evidence="2">
    <name type="scientific">uncultured Nocardioidaceae bacterium</name>
    <dbReference type="NCBI Taxonomy" id="253824"/>
    <lineage>
        <taxon>Bacteria</taxon>
        <taxon>Bacillati</taxon>
        <taxon>Actinomycetota</taxon>
        <taxon>Actinomycetes</taxon>
        <taxon>Propionibacteriales</taxon>
        <taxon>Nocardioidaceae</taxon>
        <taxon>environmental samples</taxon>
    </lineage>
</organism>
<dbReference type="EC" id="3.5.1.42" evidence="2"/>
<dbReference type="GO" id="GO:0019159">
    <property type="term" value="F:nicotinamide-nucleotide amidase activity"/>
    <property type="evidence" value="ECO:0007669"/>
    <property type="project" value="UniProtKB-EC"/>
</dbReference>
<proteinExistence type="predicted"/>
<feature type="domain" description="CinA C-terminal" evidence="1">
    <location>
        <begin position="4"/>
        <end position="155"/>
    </location>
</feature>
<evidence type="ECO:0000259" key="1">
    <source>
        <dbReference type="Pfam" id="PF02464"/>
    </source>
</evidence>
<dbReference type="NCBIfam" id="TIGR00199">
    <property type="entry name" value="PncC_domain"/>
    <property type="match status" value="1"/>
</dbReference>
<reference evidence="2" key="1">
    <citation type="submission" date="2020-02" db="EMBL/GenBank/DDBJ databases">
        <authorList>
            <person name="Meier V. D."/>
        </authorList>
    </citation>
    <scope>NUCLEOTIDE SEQUENCE</scope>
    <source>
        <strain evidence="2">AVDCRST_MAG29</strain>
    </source>
</reference>
<accession>A0A6J4L465</accession>
<protein>
    <submittedName>
        <fullName evidence="2">Nicotinamide-nucleotide amidase</fullName>
        <ecNumber evidence="2">3.5.1.42</ecNumber>
    </submittedName>
</protein>
<name>A0A6J4L465_9ACTN</name>
<dbReference type="EMBL" id="CADCUG010000031">
    <property type="protein sequence ID" value="CAA9321817.1"/>
    <property type="molecule type" value="Genomic_DNA"/>
</dbReference>
<dbReference type="InterPro" id="IPR008136">
    <property type="entry name" value="CinA_C"/>
</dbReference>
<dbReference type="Gene3D" id="3.90.950.20">
    <property type="entry name" value="CinA-like"/>
    <property type="match status" value="1"/>
</dbReference>
<dbReference type="Pfam" id="PF02464">
    <property type="entry name" value="CinA"/>
    <property type="match status" value="1"/>
</dbReference>